<dbReference type="AlphaFoldDB" id="M8DDK8"/>
<proteinExistence type="predicted"/>
<evidence type="ECO:0000313" key="3">
    <source>
        <dbReference type="Proteomes" id="UP000012081"/>
    </source>
</evidence>
<organism evidence="2 3">
    <name type="scientific">Brevibacillus borstelensis AK1</name>
    <dbReference type="NCBI Taxonomy" id="1300222"/>
    <lineage>
        <taxon>Bacteria</taxon>
        <taxon>Bacillati</taxon>
        <taxon>Bacillota</taxon>
        <taxon>Bacilli</taxon>
        <taxon>Bacillales</taxon>
        <taxon>Paenibacillaceae</taxon>
        <taxon>Brevibacillus</taxon>
    </lineage>
</organism>
<dbReference type="RefSeq" id="WP_003389560.1">
    <property type="nucleotide sequence ID" value="NZ_APBN01000007.1"/>
</dbReference>
<dbReference type="EMBL" id="APBN01000007">
    <property type="protein sequence ID" value="EMT51528.1"/>
    <property type="molecule type" value="Genomic_DNA"/>
</dbReference>
<name>M8DDK8_9BACL</name>
<feature type="signal peptide" evidence="1">
    <location>
        <begin position="1"/>
        <end position="25"/>
    </location>
</feature>
<reference evidence="2 3" key="1">
    <citation type="submission" date="2013-03" db="EMBL/GenBank/DDBJ databases">
        <title>Assembly of a new bacterial strain Brevibacillus borstelensis AK1.</title>
        <authorList>
            <person name="Rajan I."/>
            <person name="PoliReddy D."/>
            <person name="Sugumar T."/>
            <person name="Rathinam K."/>
            <person name="Alqarawi S."/>
            <person name="Khalil A.B."/>
            <person name="Sivakumar N."/>
        </authorList>
    </citation>
    <scope>NUCLEOTIDE SEQUENCE [LARGE SCALE GENOMIC DNA]</scope>
    <source>
        <strain evidence="2 3">AK1</strain>
    </source>
</reference>
<sequence>MTKQWKQAWQAALLALVFFFSPAQHSTASAESLDYSSSVQNGKLVVSASLKNPGDGRSIGVIAVGYDANGKAIETKGADVFIPRGQTGKYQIVMDRGAQIAKVEVIPADLSNPTGKLSSSAYSLVNGKMVVTAVVENGGDGRNIGVIAIGYDANGKAIETKGLDTFIPRNEVGNYQILLDQGAKIANVNVLLADLSNPTGKLSSEAFLQVNGKTLVTAVVENGGDGRNIGVFAVGYDAKGKAVETKGQDSFIPRNEVGSYQIMLDRGAAISGVKVYLADLSNPTGKLSSSAYTQVNGKMVVTAVVENGGDGRSIGVFAVGYDAKGKPVETAGQDTFIPRNEVGNYNIVLNQGAKIASAKVFLADLSNPAAKLSSSAFTPVNGTMLVTAVAENGGDGKNIGVTAVGYDAKGKAIASKSAKTFIPRNEVGNYQLSLPNAGKIVNVKVTLTTP</sequence>
<evidence type="ECO:0000256" key="1">
    <source>
        <dbReference type="SAM" id="SignalP"/>
    </source>
</evidence>
<keyword evidence="3" id="KW-1185">Reference proteome</keyword>
<keyword evidence="1" id="KW-0732">Signal</keyword>
<dbReference type="PATRIC" id="fig|1300222.3.peg.3434"/>
<dbReference type="Proteomes" id="UP000012081">
    <property type="component" value="Unassembled WGS sequence"/>
</dbReference>
<protein>
    <submittedName>
        <fullName evidence="2">Copper amine oxidase domain-containing protein</fullName>
    </submittedName>
</protein>
<accession>M8DDK8</accession>
<feature type="chain" id="PRO_5039491434" evidence="1">
    <location>
        <begin position="26"/>
        <end position="450"/>
    </location>
</feature>
<gene>
    <name evidence="2" type="ORF">I532_16428</name>
</gene>
<evidence type="ECO:0000313" key="2">
    <source>
        <dbReference type="EMBL" id="EMT51528.1"/>
    </source>
</evidence>
<dbReference type="OrthoDB" id="2665331at2"/>
<comment type="caution">
    <text evidence="2">The sequence shown here is derived from an EMBL/GenBank/DDBJ whole genome shotgun (WGS) entry which is preliminary data.</text>
</comment>